<name>A0A1B5L609_USTVR</name>
<dbReference type="InterPro" id="IPR013809">
    <property type="entry name" value="ENTH"/>
</dbReference>
<proteinExistence type="predicted"/>
<dbReference type="SMART" id="SM00273">
    <property type="entry name" value="ENTH"/>
    <property type="match status" value="1"/>
</dbReference>
<evidence type="ECO:0000313" key="3">
    <source>
        <dbReference type="EMBL" id="GAO19001.1"/>
    </source>
</evidence>
<accession>A0A1B5L609</accession>
<dbReference type="SUPFAM" id="SSF48464">
    <property type="entry name" value="ENTH/VHS domain"/>
    <property type="match status" value="1"/>
</dbReference>
<dbReference type="EMBL" id="BBTG02000019">
    <property type="protein sequence ID" value="GAO19001.1"/>
    <property type="molecule type" value="Genomic_DNA"/>
</dbReference>
<feature type="region of interest" description="Disordered" evidence="1">
    <location>
        <begin position="317"/>
        <end position="354"/>
    </location>
</feature>
<dbReference type="GO" id="GO:0005546">
    <property type="term" value="F:phosphatidylinositol-4,5-bisphosphate binding"/>
    <property type="evidence" value="ECO:0007669"/>
    <property type="project" value="TreeGrafter"/>
</dbReference>
<dbReference type="Gene3D" id="1.20.58.150">
    <property type="entry name" value="ANTH domain"/>
    <property type="match status" value="1"/>
</dbReference>
<dbReference type="InterPro" id="IPR011417">
    <property type="entry name" value="ANTH_dom"/>
</dbReference>
<dbReference type="GO" id="GO:0032050">
    <property type="term" value="F:clathrin heavy chain binding"/>
    <property type="evidence" value="ECO:0007669"/>
    <property type="project" value="TreeGrafter"/>
</dbReference>
<feature type="compositionally biased region" description="Polar residues" evidence="1">
    <location>
        <begin position="503"/>
        <end position="521"/>
    </location>
</feature>
<feature type="compositionally biased region" description="Polar residues" evidence="1">
    <location>
        <begin position="534"/>
        <end position="573"/>
    </location>
</feature>
<dbReference type="PANTHER" id="PTHR22951:SF5">
    <property type="entry name" value="PHOSPHATIDYLINOSITOL-BINDING CLATHRIN ASSEMBLY PROTEIN LAP"/>
    <property type="match status" value="1"/>
</dbReference>
<dbReference type="GO" id="GO:0000149">
    <property type="term" value="F:SNARE binding"/>
    <property type="evidence" value="ECO:0007669"/>
    <property type="project" value="TreeGrafter"/>
</dbReference>
<evidence type="ECO:0000256" key="1">
    <source>
        <dbReference type="SAM" id="MobiDB-lite"/>
    </source>
</evidence>
<dbReference type="GO" id="GO:0030136">
    <property type="term" value="C:clathrin-coated vesicle"/>
    <property type="evidence" value="ECO:0007669"/>
    <property type="project" value="InterPro"/>
</dbReference>
<dbReference type="FunFam" id="1.20.58.150:FF:000022">
    <property type="match status" value="1"/>
</dbReference>
<dbReference type="InterPro" id="IPR045192">
    <property type="entry name" value="AP180-like"/>
</dbReference>
<feature type="region of interest" description="Disordered" evidence="1">
    <location>
        <begin position="486"/>
        <end position="592"/>
    </location>
</feature>
<dbReference type="FunFam" id="1.25.40.90:FF:000025">
    <property type="entry name" value="ENTH domain protein"/>
    <property type="match status" value="1"/>
</dbReference>
<feature type="compositionally biased region" description="Low complexity" evidence="1">
    <location>
        <begin position="486"/>
        <end position="502"/>
    </location>
</feature>
<sequence length="654" mass="71988">MSGSFEKSVKGATKIKSAPPKTKYIEHILVATHSGDAGVGEVFRSLQYRLRDSTWTVVLKSLLTIHLMIREGSPEVTLAYLAKHRSILGVGHFSDAQTQGRNIRHYANYLAERARAYRDTKTDWVRARESRLENLSVEKGLLRETEAVQHQLSALVNGFKVLETEPENEITIAIFRLLILDLLALFQVLNQGLINVLGSSTRPPSSRLDPCSSDEYALGHFFEMSKPDAERAMEIYRSFTRQTDCVVQYLSCARLHEHHTRVEVPRLKHAPVNLGRQLEEYLKDPDFEIHRRQYLAEQDAKRNGRSPAAPAKLDFAKSLSKPTSSTANSNNSPFPSVPEAKTDVNPQANKGPDPDLIDFVDAIEQNQTFMQISALPAGFPTGAAQFQAQPTAMPFPPTGFAQQQTGFVPSNMMSQQQNMGGFMPQQQPPQIPPQHQAQPLQPNFTGAGFGAFTPQSSFQPGALGAIPQNSEAVFQNPTQAVQYGLQQPPQAAQASPLQPTPTGTNPFRQSIMVQATGVQGNPSSFSSSPPAQPLNRQSTNPFARSPAQNNSPFQPSVPLQAQPTGTNPFAKNFQQQQQQQQPPAPSPDHQQQYIQRGLAPQATGTTNPFRHGAFVNHNTGMGWQHDQTAIGGGLDQLATVPVFPRPAQQTPWQQ</sequence>
<dbReference type="SUPFAM" id="SSF89009">
    <property type="entry name" value="GAT-like domain"/>
    <property type="match status" value="1"/>
</dbReference>
<dbReference type="GO" id="GO:0006900">
    <property type="term" value="P:vesicle budding from membrane"/>
    <property type="evidence" value="ECO:0007669"/>
    <property type="project" value="TreeGrafter"/>
</dbReference>
<feature type="compositionally biased region" description="Low complexity" evidence="1">
    <location>
        <begin position="320"/>
        <end position="334"/>
    </location>
</feature>
<dbReference type="InterPro" id="IPR008942">
    <property type="entry name" value="ENTH_VHS"/>
</dbReference>
<dbReference type="GO" id="GO:0048268">
    <property type="term" value="P:clathrin coat assembly"/>
    <property type="evidence" value="ECO:0007669"/>
    <property type="project" value="InterPro"/>
</dbReference>
<dbReference type="InterPro" id="IPR014712">
    <property type="entry name" value="ANTH_dom_sf"/>
</dbReference>
<dbReference type="AlphaFoldDB" id="A0A1B5L609"/>
<dbReference type="Proteomes" id="UP000054053">
    <property type="component" value="Unassembled WGS sequence"/>
</dbReference>
<dbReference type="Pfam" id="PF07651">
    <property type="entry name" value="ANTH"/>
    <property type="match status" value="2"/>
</dbReference>
<comment type="caution">
    <text evidence="3">The sequence shown here is derived from an EMBL/GenBank/DDBJ whole genome shotgun (WGS) entry which is preliminary data.</text>
</comment>
<dbReference type="Gene3D" id="1.25.40.90">
    <property type="match status" value="1"/>
</dbReference>
<organism evidence="3 4">
    <name type="scientific">Ustilaginoidea virens</name>
    <name type="common">Rice false smut fungus</name>
    <name type="synonym">Villosiclava virens</name>
    <dbReference type="NCBI Taxonomy" id="1159556"/>
    <lineage>
        <taxon>Eukaryota</taxon>
        <taxon>Fungi</taxon>
        <taxon>Dikarya</taxon>
        <taxon>Ascomycota</taxon>
        <taxon>Pezizomycotina</taxon>
        <taxon>Sordariomycetes</taxon>
        <taxon>Hypocreomycetidae</taxon>
        <taxon>Hypocreales</taxon>
        <taxon>Clavicipitaceae</taxon>
        <taxon>Ustilaginoidea</taxon>
    </lineage>
</organism>
<dbReference type="PANTHER" id="PTHR22951">
    <property type="entry name" value="CLATHRIN ASSEMBLY PROTEIN"/>
    <property type="match status" value="1"/>
</dbReference>
<evidence type="ECO:0000259" key="2">
    <source>
        <dbReference type="PROSITE" id="PS50942"/>
    </source>
</evidence>
<dbReference type="CDD" id="cd16988">
    <property type="entry name" value="ANTH_N_YAP180"/>
    <property type="match status" value="1"/>
</dbReference>
<evidence type="ECO:0000313" key="4">
    <source>
        <dbReference type="Proteomes" id="UP000054053"/>
    </source>
</evidence>
<dbReference type="GO" id="GO:0005905">
    <property type="term" value="C:clathrin-coated pit"/>
    <property type="evidence" value="ECO:0007669"/>
    <property type="project" value="TreeGrafter"/>
</dbReference>
<protein>
    <recommendedName>
        <fullName evidence="2">ENTH domain-containing protein</fullName>
    </recommendedName>
</protein>
<dbReference type="PROSITE" id="PS50942">
    <property type="entry name" value="ENTH"/>
    <property type="match status" value="1"/>
</dbReference>
<feature type="domain" description="ENTH" evidence="2">
    <location>
        <begin position="1"/>
        <end position="124"/>
    </location>
</feature>
<dbReference type="GO" id="GO:0072583">
    <property type="term" value="P:clathrin-dependent endocytosis"/>
    <property type="evidence" value="ECO:0007669"/>
    <property type="project" value="InterPro"/>
</dbReference>
<feature type="compositionally biased region" description="Low complexity" evidence="1">
    <location>
        <begin position="574"/>
        <end position="592"/>
    </location>
</feature>
<gene>
    <name evidence="3" type="ORF">UVI_02036470</name>
</gene>
<dbReference type="GO" id="GO:0005545">
    <property type="term" value="F:1-phosphatidylinositol binding"/>
    <property type="evidence" value="ECO:0007669"/>
    <property type="project" value="InterPro"/>
</dbReference>
<reference evidence="4" key="1">
    <citation type="journal article" date="2016" name="Genome Announc.">
        <title>Genome sequence of Ustilaginoidea virens IPU010, a rice pathogenic fungus causing false smut.</title>
        <authorList>
            <person name="Kumagai T."/>
            <person name="Ishii T."/>
            <person name="Terai G."/>
            <person name="Umemura M."/>
            <person name="Machida M."/>
            <person name="Asai K."/>
        </authorList>
    </citation>
    <scope>NUCLEOTIDE SEQUENCE [LARGE SCALE GENOMIC DNA]</scope>
    <source>
        <strain evidence="4">IPU010</strain>
    </source>
</reference>